<evidence type="ECO:0000313" key="5">
    <source>
        <dbReference type="Proteomes" id="UP000292424"/>
    </source>
</evidence>
<evidence type="ECO:0000259" key="3">
    <source>
        <dbReference type="PROSITE" id="PS51123"/>
    </source>
</evidence>
<dbReference type="Proteomes" id="UP000292424">
    <property type="component" value="Chromosome"/>
</dbReference>
<proteinExistence type="predicted"/>
<keyword evidence="1" id="KW-0472">Membrane</keyword>
<evidence type="ECO:0000256" key="2">
    <source>
        <dbReference type="SAM" id="Coils"/>
    </source>
</evidence>
<dbReference type="InterPro" id="IPR050330">
    <property type="entry name" value="Bact_OuterMem_StrucFunc"/>
</dbReference>
<dbReference type="CDD" id="cd07185">
    <property type="entry name" value="OmpA_C-like"/>
    <property type="match status" value="1"/>
</dbReference>
<gene>
    <name evidence="4" type="ORF">E0W69_010360</name>
</gene>
<dbReference type="AlphaFoldDB" id="A0A5P2G742"/>
<sequence>MKGSNLYSIAIISAGLISLTSCVSKKKLLDSQIAYRYLQNDSARLANKVAEQGNEIDQLNQKISDLNAQIEKLNKENDNLAHDANSNQKQLDENRRNLQSQIAKTQQLQALLDAQKEKANALRQKMVDALNGFSSKELTISQKNGKVYVSLQENLLFPSNSATVNEKGKLALAKLADVLNQNQDISVDIEGHTDSIPIRGGKFQDNWALSTARATSIVRILVNDYKVKPESVVASGHSSYDPVDTNTTPEGRAKNRRTEIILSPKLDELYKLIEGN</sequence>
<dbReference type="InterPro" id="IPR006665">
    <property type="entry name" value="OmpA-like"/>
</dbReference>
<dbReference type="SUPFAM" id="SSF103088">
    <property type="entry name" value="OmpA-like"/>
    <property type="match status" value="1"/>
</dbReference>
<dbReference type="PANTHER" id="PTHR30329">
    <property type="entry name" value="STATOR ELEMENT OF FLAGELLAR MOTOR COMPLEX"/>
    <property type="match status" value="1"/>
</dbReference>
<dbReference type="PROSITE" id="PS51123">
    <property type="entry name" value="OMPA_2"/>
    <property type="match status" value="1"/>
</dbReference>
<evidence type="ECO:0000313" key="4">
    <source>
        <dbReference type="EMBL" id="QES89043.1"/>
    </source>
</evidence>
<dbReference type="Pfam" id="PF00691">
    <property type="entry name" value="OmpA"/>
    <property type="match status" value="1"/>
</dbReference>
<dbReference type="PANTHER" id="PTHR30329:SF21">
    <property type="entry name" value="LIPOPROTEIN YIAD-RELATED"/>
    <property type="match status" value="1"/>
</dbReference>
<dbReference type="GO" id="GO:0016020">
    <property type="term" value="C:membrane"/>
    <property type="evidence" value="ECO:0007669"/>
    <property type="project" value="UniProtKB-UniRule"/>
</dbReference>
<dbReference type="EMBL" id="CP044016">
    <property type="protein sequence ID" value="QES89043.1"/>
    <property type="molecule type" value="Genomic_DNA"/>
</dbReference>
<keyword evidence="2" id="KW-0175">Coiled coil</keyword>
<dbReference type="KEGG" id="arac:E0W69_010360"/>
<dbReference type="SUPFAM" id="SSF58100">
    <property type="entry name" value="Bacterial hemolysins"/>
    <property type="match status" value="1"/>
</dbReference>
<feature type="coiled-coil region" evidence="2">
    <location>
        <begin position="42"/>
        <end position="125"/>
    </location>
</feature>
<feature type="domain" description="OmpA-like" evidence="3">
    <location>
        <begin position="144"/>
        <end position="266"/>
    </location>
</feature>
<dbReference type="RefSeq" id="WP_131329989.1">
    <property type="nucleotide sequence ID" value="NZ_CP044016.1"/>
</dbReference>
<dbReference type="InterPro" id="IPR036737">
    <property type="entry name" value="OmpA-like_sf"/>
</dbReference>
<organism evidence="4 5">
    <name type="scientific">Rhizosphaericola mali</name>
    <dbReference type="NCBI Taxonomy" id="2545455"/>
    <lineage>
        <taxon>Bacteria</taxon>
        <taxon>Pseudomonadati</taxon>
        <taxon>Bacteroidota</taxon>
        <taxon>Chitinophagia</taxon>
        <taxon>Chitinophagales</taxon>
        <taxon>Chitinophagaceae</taxon>
        <taxon>Rhizosphaericola</taxon>
    </lineage>
</organism>
<reference evidence="4 5" key="1">
    <citation type="submission" date="2019-09" db="EMBL/GenBank/DDBJ databases">
        <title>Complete genome sequence of Arachidicoccus sp. B3-10 isolated from apple orchard soil.</title>
        <authorList>
            <person name="Kim H.S."/>
            <person name="Han K.-I."/>
            <person name="Suh M.K."/>
            <person name="Lee K.C."/>
            <person name="Eom M.K."/>
            <person name="Kim J.-S."/>
            <person name="Kang S.W."/>
            <person name="Sin Y."/>
            <person name="Lee J.-S."/>
        </authorList>
    </citation>
    <scope>NUCLEOTIDE SEQUENCE [LARGE SCALE GENOMIC DNA]</scope>
    <source>
        <strain evidence="4 5">B3-10</strain>
    </source>
</reference>
<dbReference type="PROSITE" id="PS51257">
    <property type="entry name" value="PROKAR_LIPOPROTEIN"/>
    <property type="match status" value="1"/>
</dbReference>
<keyword evidence="5" id="KW-1185">Reference proteome</keyword>
<protein>
    <submittedName>
        <fullName evidence="4">OmpA family protein</fullName>
    </submittedName>
</protein>
<name>A0A5P2G742_9BACT</name>
<dbReference type="Gene3D" id="3.30.1330.60">
    <property type="entry name" value="OmpA-like domain"/>
    <property type="match status" value="1"/>
</dbReference>
<accession>A0A5P2G742</accession>
<dbReference type="OrthoDB" id="9815217at2"/>
<evidence type="ECO:0000256" key="1">
    <source>
        <dbReference type="PROSITE-ProRule" id="PRU00473"/>
    </source>
</evidence>